<reference evidence="2" key="1">
    <citation type="submission" date="2024-07" db="EMBL/GenBank/DDBJ databases">
        <title>Two chromosome-level genome assemblies of Korean endemic species Abeliophyllum distichum and Forsythia ovata (Oleaceae).</title>
        <authorList>
            <person name="Jang H."/>
        </authorList>
    </citation>
    <scope>NUCLEOTIDE SEQUENCE [LARGE SCALE GENOMIC DNA]</scope>
</reference>
<evidence type="ECO:0000313" key="2">
    <source>
        <dbReference type="Proteomes" id="UP001604277"/>
    </source>
</evidence>
<accession>A0ABD1QBP9</accession>
<dbReference type="AlphaFoldDB" id="A0ABD1QBP9"/>
<dbReference type="Proteomes" id="UP001604277">
    <property type="component" value="Unassembled WGS sequence"/>
</dbReference>
<sequence>MCANRRRYGDGFDVWGFNLCVVCGGSDNVRELEMMVRWRVRWWRQKALVAAASMVVVEDKWSSVSVKIKYSSNFETNNTTTLQNRVRASKQIGIPAALVAQHVKVGPRSALASGGAHLQGPMAGKANKRVGPFVFIKYMGLWLHESRSTVSIGKTLAEYSLHESSSLQVKRRSSDSSDILKDMKKKKKKKYPMKGLQLKGWLLNKYWNKRFQWKSLVGLSDYSSGVTGPEEHLRSGLVTPGNHVADPLANVPTILDNTGKLNIFEPKVESYADGKRTPKDCDEKVPVCDSCGMNALNTKASVGVVIAAPSRVDASSIEKVNGVEYFAAENIKEMSQRLYVSQIRPRDLSSSNELTGGNKRQKDYV</sequence>
<keyword evidence="2" id="KW-1185">Reference proteome</keyword>
<name>A0ABD1QBP9_9LAMI</name>
<protein>
    <submittedName>
        <fullName evidence="1">Uncharacterized protein</fullName>
    </submittedName>
</protein>
<evidence type="ECO:0000313" key="1">
    <source>
        <dbReference type="EMBL" id="KAL2473645.1"/>
    </source>
</evidence>
<gene>
    <name evidence="1" type="ORF">Fot_49381</name>
</gene>
<dbReference type="EMBL" id="JBFOLJ010000015">
    <property type="protein sequence ID" value="KAL2473645.1"/>
    <property type="molecule type" value="Genomic_DNA"/>
</dbReference>
<organism evidence="1 2">
    <name type="scientific">Forsythia ovata</name>
    <dbReference type="NCBI Taxonomy" id="205694"/>
    <lineage>
        <taxon>Eukaryota</taxon>
        <taxon>Viridiplantae</taxon>
        <taxon>Streptophyta</taxon>
        <taxon>Embryophyta</taxon>
        <taxon>Tracheophyta</taxon>
        <taxon>Spermatophyta</taxon>
        <taxon>Magnoliopsida</taxon>
        <taxon>eudicotyledons</taxon>
        <taxon>Gunneridae</taxon>
        <taxon>Pentapetalae</taxon>
        <taxon>asterids</taxon>
        <taxon>lamiids</taxon>
        <taxon>Lamiales</taxon>
        <taxon>Oleaceae</taxon>
        <taxon>Forsythieae</taxon>
        <taxon>Forsythia</taxon>
    </lineage>
</organism>
<comment type="caution">
    <text evidence="1">The sequence shown here is derived from an EMBL/GenBank/DDBJ whole genome shotgun (WGS) entry which is preliminary data.</text>
</comment>
<proteinExistence type="predicted"/>